<dbReference type="RefSeq" id="WP_110629879.1">
    <property type="nucleotide sequence ID" value="NZ_CP029788.1"/>
</dbReference>
<evidence type="ECO:0000256" key="5">
    <source>
        <dbReference type="ARBA" id="ARBA00022777"/>
    </source>
</evidence>
<keyword evidence="2 9" id="KW-0723">Serine/threonine-protein kinase</keyword>
<dbReference type="InterPro" id="IPR000719">
    <property type="entry name" value="Prot_kinase_dom"/>
</dbReference>
<evidence type="ECO:0000313" key="9">
    <source>
        <dbReference type="EMBL" id="AWT45003.1"/>
    </source>
</evidence>
<keyword evidence="3" id="KW-0808">Transferase</keyword>
<protein>
    <recommendedName>
        <fullName evidence="1">non-specific serine/threonine protein kinase</fullName>
        <ecNumber evidence="1">2.7.11.1</ecNumber>
    </recommendedName>
</protein>
<dbReference type="GO" id="GO:0004674">
    <property type="term" value="F:protein serine/threonine kinase activity"/>
    <property type="evidence" value="ECO:0007669"/>
    <property type="project" value="UniProtKB-KW"/>
</dbReference>
<dbReference type="InterPro" id="IPR008266">
    <property type="entry name" value="Tyr_kinase_AS"/>
</dbReference>
<dbReference type="KEGG" id="sact:DMT42_23705"/>
<dbReference type="Gene3D" id="1.10.510.10">
    <property type="entry name" value="Transferase(Phosphotransferase) domain 1"/>
    <property type="match status" value="1"/>
</dbReference>
<feature type="region of interest" description="Disordered" evidence="7">
    <location>
        <begin position="269"/>
        <end position="307"/>
    </location>
</feature>
<sequence>MSDDDGASGGDTTGERRVAGRYRLLERVGGAVWRALDERTGREVAVRQPPLPSSVASTGAPSVASSVAGEERERVAHRLLHEARAAARVEHPSAVAVHDVVAEAEPGGEGVGPPWIVTEWVPGESLRDRLARGPLDVEEAARVGLAVLGALRAAHAIGIVHRDVRPANVLLAPSGRVALAGFGFEVPARGGEFEAPERGAGRGGGPASDLWSLGALLRAAVAPGDAGPLEPLLGRLLAPEPERRPGAEETAAELAAVAGETVPEPVVGETASEPAAVASEPTAVATEPAAVLAETVPEPPPERRRPPAVAALLEALGWAKG</sequence>
<dbReference type="SMART" id="SM00219">
    <property type="entry name" value="TyrKc"/>
    <property type="match status" value="1"/>
</dbReference>
<gene>
    <name evidence="9" type="ORF">DMT42_23705</name>
</gene>
<dbReference type="CDD" id="cd14014">
    <property type="entry name" value="STKc_PknB_like"/>
    <property type="match status" value="1"/>
</dbReference>
<dbReference type="PROSITE" id="PS00109">
    <property type="entry name" value="PROTEIN_KINASE_TYR"/>
    <property type="match status" value="1"/>
</dbReference>
<dbReference type="Gene3D" id="3.30.200.20">
    <property type="entry name" value="Phosphorylase Kinase, domain 1"/>
    <property type="match status" value="1"/>
</dbReference>
<dbReference type="PANTHER" id="PTHR43289">
    <property type="entry name" value="MITOGEN-ACTIVATED PROTEIN KINASE KINASE KINASE 20-RELATED"/>
    <property type="match status" value="1"/>
</dbReference>
<dbReference type="Pfam" id="PF00069">
    <property type="entry name" value="Pkinase"/>
    <property type="match status" value="1"/>
</dbReference>
<evidence type="ECO:0000256" key="2">
    <source>
        <dbReference type="ARBA" id="ARBA00022527"/>
    </source>
</evidence>
<keyword evidence="4" id="KW-0547">Nucleotide-binding</keyword>
<dbReference type="SUPFAM" id="SSF56112">
    <property type="entry name" value="Protein kinase-like (PK-like)"/>
    <property type="match status" value="1"/>
</dbReference>
<proteinExistence type="predicted"/>
<name>A0A2U9P687_STRAS</name>
<reference evidence="9 10" key="1">
    <citation type="submission" date="2018-06" db="EMBL/GenBank/DDBJ databases">
        <title>The complete genome sequence of a nosiheptide producer Streptomyces actuosus ATCC 25421: deducing the ability of producing a new class III lantibiotics.</title>
        <authorList>
            <person name="Liu W."/>
            <person name="Sun F."/>
            <person name="Hu Y."/>
        </authorList>
    </citation>
    <scope>NUCLEOTIDE SEQUENCE [LARGE SCALE GENOMIC DNA]</scope>
    <source>
        <strain evidence="9 10">ATCC 25421</strain>
    </source>
</reference>
<dbReference type="Proteomes" id="UP000247634">
    <property type="component" value="Chromosome"/>
</dbReference>
<keyword evidence="10" id="KW-1185">Reference proteome</keyword>
<dbReference type="AlphaFoldDB" id="A0A2U9P687"/>
<evidence type="ECO:0000256" key="7">
    <source>
        <dbReference type="SAM" id="MobiDB-lite"/>
    </source>
</evidence>
<evidence type="ECO:0000256" key="6">
    <source>
        <dbReference type="ARBA" id="ARBA00022840"/>
    </source>
</evidence>
<dbReference type="OrthoDB" id="9762169at2"/>
<feature type="region of interest" description="Disordered" evidence="7">
    <location>
        <begin position="40"/>
        <end position="63"/>
    </location>
</feature>
<evidence type="ECO:0000256" key="3">
    <source>
        <dbReference type="ARBA" id="ARBA00022679"/>
    </source>
</evidence>
<evidence type="ECO:0000313" key="10">
    <source>
        <dbReference type="Proteomes" id="UP000247634"/>
    </source>
</evidence>
<keyword evidence="5 9" id="KW-0418">Kinase</keyword>
<feature type="domain" description="Protein kinase" evidence="8">
    <location>
        <begin position="18"/>
        <end position="316"/>
    </location>
</feature>
<evidence type="ECO:0000256" key="1">
    <source>
        <dbReference type="ARBA" id="ARBA00012513"/>
    </source>
</evidence>
<dbReference type="InterPro" id="IPR011009">
    <property type="entry name" value="Kinase-like_dom_sf"/>
</dbReference>
<dbReference type="EC" id="2.7.11.1" evidence="1"/>
<dbReference type="GO" id="GO:0004713">
    <property type="term" value="F:protein tyrosine kinase activity"/>
    <property type="evidence" value="ECO:0007669"/>
    <property type="project" value="InterPro"/>
</dbReference>
<accession>A0A2U9P687</accession>
<dbReference type="InterPro" id="IPR020635">
    <property type="entry name" value="Tyr_kinase_cat_dom"/>
</dbReference>
<evidence type="ECO:0000256" key="4">
    <source>
        <dbReference type="ARBA" id="ARBA00022741"/>
    </source>
</evidence>
<keyword evidence="6" id="KW-0067">ATP-binding</keyword>
<dbReference type="EMBL" id="CP029788">
    <property type="protein sequence ID" value="AWT45003.1"/>
    <property type="molecule type" value="Genomic_DNA"/>
</dbReference>
<feature type="compositionally biased region" description="Polar residues" evidence="7">
    <location>
        <begin position="54"/>
        <end position="63"/>
    </location>
</feature>
<dbReference type="PANTHER" id="PTHR43289:SF6">
    <property type="entry name" value="SERINE_THREONINE-PROTEIN KINASE NEKL-3"/>
    <property type="match status" value="1"/>
</dbReference>
<organism evidence="9 10">
    <name type="scientific">Streptomyces actuosus</name>
    <dbReference type="NCBI Taxonomy" id="1885"/>
    <lineage>
        <taxon>Bacteria</taxon>
        <taxon>Bacillati</taxon>
        <taxon>Actinomycetota</taxon>
        <taxon>Actinomycetes</taxon>
        <taxon>Kitasatosporales</taxon>
        <taxon>Streptomycetaceae</taxon>
        <taxon>Streptomyces</taxon>
    </lineage>
</organism>
<evidence type="ECO:0000259" key="8">
    <source>
        <dbReference type="PROSITE" id="PS50011"/>
    </source>
</evidence>
<dbReference type="PROSITE" id="PS50011">
    <property type="entry name" value="PROTEIN_KINASE_DOM"/>
    <property type="match status" value="1"/>
</dbReference>
<dbReference type="GO" id="GO:0005524">
    <property type="term" value="F:ATP binding"/>
    <property type="evidence" value="ECO:0007669"/>
    <property type="project" value="UniProtKB-KW"/>
</dbReference>